<evidence type="ECO:0000313" key="2">
    <source>
        <dbReference type="EMBL" id="KAL1412706.1"/>
    </source>
</evidence>
<dbReference type="CDD" id="cd04301">
    <property type="entry name" value="NAT_SF"/>
    <property type="match status" value="1"/>
</dbReference>
<dbReference type="Pfam" id="PF13673">
    <property type="entry name" value="Acetyltransf_10"/>
    <property type="match status" value="1"/>
</dbReference>
<reference evidence="2 3" key="1">
    <citation type="submission" date="2023-08" db="EMBL/GenBank/DDBJ databases">
        <title>Annotated Genome Sequence of Vanrija albida AlHP1.</title>
        <authorList>
            <person name="Herzog R."/>
        </authorList>
    </citation>
    <scope>NUCLEOTIDE SEQUENCE [LARGE SCALE GENOMIC DNA]</scope>
    <source>
        <strain evidence="2 3">AlHP1</strain>
    </source>
</reference>
<protein>
    <recommendedName>
        <fullName evidence="1">N-acetyltransferase domain-containing protein</fullName>
    </recommendedName>
</protein>
<dbReference type="RefSeq" id="XP_069212650.1">
    <property type="nucleotide sequence ID" value="XM_069349106.1"/>
</dbReference>
<evidence type="ECO:0000313" key="3">
    <source>
        <dbReference type="Proteomes" id="UP001565368"/>
    </source>
</evidence>
<dbReference type="EMBL" id="JBBXJM010000001">
    <property type="protein sequence ID" value="KAL1412706.1"/>
    <property type="molecule type" value="Genomic_DNA"/>
</dbReference>
<name>A0ABR3QDB4_9TREE</name>
<feature type="domain" description="N-acetyltransferase" evidence="1">
    <location>
        <begin position="12"/>
        <end position="169"/>
    </location>
</feature>
<dbReference type="Gene3D" id="3.40.630.30">
    <property type="match status" value="1"/>
</dbReference>
<dbReference type="SUPFAM" id="SSF55729">
    <property type="entry name" value="Acyl-CoA N-acyltransferases (Nat)"/>
    <property type="match status" value="1"/>
</dbReference>
<dbReference type="InterPro" id="IPR016181">
    <property type="entry name" value="Acyl_CoA_acyltransferase"/>
</dbReference>
<dbReference type="GeneID" id="95981496"/>
<keyword evidence="3" id="KW-1185">Reference proteome</keyword>
<organism evidence="2 3">
    <name type="scientific">Vanrija albida</name>
    <dbReference type="NCBI Taxonomy" id="181172"/>
    <lineage>
        <taxon>Eukaryota</taxon>
        <taxon>Fungi</taxon>
        <taxon>Dikarya</taxon>
        <taxon>Basidiomycota</taxon>
        <taxon>Agaricomycotina</taxon>
        <taxon>Tremellomycetes</taxon>
        <taxon>Trichosporonales</taxon>
        <taxon>Trichosporonaceae</taxon>
        <taxon>Vanrija</taxon>
    </lineage>
</organism>
<accession>A0ABR3QDB4</accession>
<dbReference type="PROSITE" id="PS51186">
    <property type="entry name" value="GNAT"/>
    <property type="match status" value="1"/>
</dbReference>
<sequence length="172" mass="18906">MATTPAAPTFAFTVAESKAAVDACLQVRIEVFIDEQGFSMDDEIDEHDTAGDHISFLVSDTSLAPPKPVGTVRLVPAKGKLTRLAVLAAYRKFGLGRQLVQQLEAYVRAHPDALRSQVKVGADGREYVQIKIHSQIPVIPFYAKLGYKPEGEQFPEDGAPHQKMVQDFLVEQ</sequence>
<dbReference type="InterPro" id="IPR000182">
    <property type="entry name" value="GNAT_dom"/>
</dbReference>
<dbReference type="Proteomes" id="UP001565368">
    <property type="component" value="Unassembled WGS sequence"/>
</dbReference>
<evidence type="ECO:0000259" key="1">
    <source>
        <dbReference type="PROSITE" id="PS51186"/>
    </source>
</evidence>
<gene>
    <name evidence="2" type="ORF">Q8F55_000453</name>
</gene>
<comment type="caution">
    <text evidence="2">The sequence shown here is derived from an EMBL/GenBank/DDBJ whole genome shotgun (WGS) entry which is preliminary data.</text>
</comment>
<proteinExistence type="predicted"/>